<dbReference type="PANTHER" id="PTHR12631">
    <property type="entry name" value="ALPHA-L-IDURONIDASE"/>
    <property type="match status" value="1"/>
</dbReference>
<dbReference type="InterPro" id="IPR017853">
    <property type="entry name" value="GH"/>
</dbReference>
<sequence>MHSLPIRTLALILAALASPMPFAAVADTTPQTQRVGVQVKIETLTPQDADAIARSGFSFVRFGIWTNQLDDAAYRRRVASAFDVAARAKVPVLLTMRSTAPLVDEATRDTAPMISAGKRFGAQVTQIARQYASQLVGIELWNEPDLSRYWPTGDIARTFPAFMQGVCSGLKAASRTVPIYGFGFSRAPVGNNLPSRLTQSVLTTSPHCIDAISYHAYGMTPPEIRNAADDIGSKYAMPAVITEWGVPSDGSATSNATLQASRIRSFLASIRSLDASLISVYEWKDTASGRTARERSFGLVDATGAEKPALHTVRDYFGAAASGTP</sequence>
<evidence type="ECO:0000256" key="1">
    <source>
        <dbReference type="ARBA" id="ARBA00022801"/>
    </source>
</evidence>
<evidence type="ECO:0000256" key="3">
    <source>
        <dbReference type="RuleBase" id="RU361153"/>
    </source>
</evidence>
<dbReference type="GO" id="GO:0000272">
    <property type="term" value="P:polysaccharide catabolic process"/>
    <property type="evidence" value="ECO:0007669"/>
    <property type="project" value="InterPro"/>
</dbReference>
<dbReference type="Pfam" id="PF00150">
    <property type="entry name" value="Cellulase"/>
    <property type="match status" value="1"/>
</dbReference>
<feature type="domain" description="Glycoside hydrolase family 5" evidence="5">
    <location>
        <begin position="45"/>
        <end position="251"/>
    </location>
</feature>
<dbReference type="Proteomes" id="UP000198263">
    <property type="component" value="Unassembled WGS sequence"/>
</dbReference>
<comment type="similarity">
    <text evidence="3">Belongs to the glycosyl hydrolase 5 (cellulase A) family.</text>
</comment>
<comment type="caution">
    <text evidence="6">The sequence shown here is derived from an EMBL/GenBank/DDBJ whole genome shotgun (WGS) entry which is preliminary data.</text>
</comment>
<dbReference type="Gene3D" id="3.20.20.80">
    <property type="entry name" value="Glycosidases"/>
    <property type="match status" value="1"/>
</dbReference>
<keyword evidence="2 3" id="KW-0326">Glycosidase</keyword>
<dbReference type="EMBL" id="FCNV02000001">
    <property type="protein sequence ID" value="SAL09161.1"/>
    <property type="molecule type" value="Genomic_DNA"/>
</dbReference>
<protein>
    <submittedName>
        <fullName evidence="6">Cellulase (Glycosyl hydrolase family 5)</fullName>
    </submittedName>
</protein>
<reference evidence="6 7" key="1">
    <citation type="submission" date="2016-01" db="EMBL/GenBank/DDBJ databases">
        <authorList>
            <person name="Peeters C."/>
        </authorList>
    </citation>
    <scope>NUCLEOTIDE SEQUENCE [LARGE SCALE GENOMIC DNA]</scope>
    <source>
        <strain evidence="6">LMG 29315</strain>
    </source>
</reference>
<organism evidence="6 7">
    <name type="scientific">Caballeronia concitans</name>
    <dbReference type="NCBI Taxonomy" id="1777133"/>
    <lineage>
        <taxon>Bacteria</taxon>
        <taxon>Pseudomonadati</taxon>
        <taxon>Pseudomonadota</taxon>
        <taxon>Betaproteobacteria</taxon>
        <taxon>Burkholderiales</taxon>
        <taxon>Burkholderiaceae</taxon>
        <taxon>Caballeronia</taxon>
    </lineage>
</organism>
<accession>A0A658QQ25</accession>
<dbReference type="InterPro" id="IPR001547">
    <property type="entry name" value="Glyco_hydro_5"/>
</dbReference>
<dbReference type="PANTHER" id="PTHR12631:SF10">
    <property type="entry name" value="BETA-XYLOSIDASE-LIKE PROTEIN-RELATED"/>
    <property type="match status" value="1"/>
</dbReference>
<feature type="signal peptide" evidence="4">
    <location>
        <begin position="1"/>
        <end position="23"/>
    </location>
</feature>
<evidence type="ECO:0000259" key="5">
    <source>
        <dbReference type="Pfam" id="PF00150"/>
    </source>
</evidence>
<evidence type="ECO:0000313" key="6">
    <source>
        <dbReference type="EMBL" id="SAL09161.1"/>
    </source>
</evidence>
<name>A0A658QQ25_9BURK</name>
<gene>
    <name evidence="6" type="ORF">AWB72_00079</name>
</gene>
<dbReference type="InterPro" id="IPR051923">
    <property type="entry name" value="Glycosyl_Hydrolase_39"/>
</dbReference>
<dbReference type="OrthoDB" id="9774262at2"/>
<evidence type="ECO:0000256" key="4">
    <source>
        <dbReference type="SAM" id="SignalP"/>
    </source>
</evidence>
<feature type="chain" id="PRO_5024978617" evidence="4">
    <location>
        <begin position="24"/>
        <end position="325"/>
    </location>
</feature>
<keyword evidence="4" id="KW-0732">Signal</keyword>
<dbReference type="GO" id="GO:0004553">
    <property type="term" value="F:hydrolase activity, hydrolyzing O-glycosyl compounds"/>
    <property type="evidence" value="ECO:0007669"/>
    <property type="project" value="InterPro"/>
</dbReference>
<dbReference type="SUPFAM" id="SSF51445">
    <property type="entry name" value="(Trans)glycosidases"/>
    <property type="match status" value="1"/>
</dbReference>
<evidence type="ECO:0000256" key="2">
    <source>
        <dbReference type="ARBA" id="ARBA00023295"/>
    </source>
</evidence>
<keyword evidence="7" id="KW-1185">Reference proteome</keyword>
<dbReference type="RefSeq" id="WP_052449654.1">
    <property type="nucleotide sequence ID" value="NZ_FCNV02000001.1"/>
</dbReference>
<evidence type="ECO:0000313" key="7">
    <source>
        <dbReference type="Proteomes" id="UP000198263"/>
    </source>
</evidence>
<keyword evidence="1 3" id="KW-0378">Hydrolase</keyword>
<dbReference type="AlphaFoldDB" id="A0A658QQ25"/>
<proteinExistence type="inferred from homology"/>